<sequence>MTTTSKIVTLVLFLIFFNACSDPNYNGEKYVAFDSMDQLSYEIIESIKQQEEEKMLHLLDNKTLLFDLLIHAKGEDANRTKAYLSTEEGKRKFSVDQMAKKQRINAFFTAGLPKQLTVNKAAFKTTGLELVNEQPYAEGSPAMLQTYKIRINNGEQQNYSYEIQVIYWNNKYHLIEAAGFLKNL</sequence>
<feature type="signal peptide" evidence="1">
    <location>
        <begin position="1"/>
        <end position="21"/>
    </location>
</feature>
<dbReference type="KEGG" id="aup:AsAng_0017370"/>
<dbReference type="RefSeq" id="WP_264792236.1">
    <property type="nucleotide sequence ID" value="NZ_AP026867.1"/>
</dbReference>
<keyword evidence="3" id="KW-1185">Reference proteome</keyword>
<dbReference type="AlphaFoldDB" id="A0A915YDC9"/>
<accession>A0A915YDC9</accession>
<keyword evidence="1" id="KW-0732">Signal</keyword>
<evidence type="ECO:0008006" key="4">
    <source>
        <dbReference type="Google" id="ProtNLM"/>
    </source>
</evidence>
<dbReference type="EMBL" id="AP026867">
    <property type="protein sequence ID" value="BDS11027.1"/>
    <property type="molecule type" value="Genomic_DNA"/>
</dbReference>
<reference evidence="2" key="1">
    <citation type="submission" date="2022-09" db="EMBL/GenBank/DDBJ databases">
        <title>Aureispira anguillicida sp. nov., isolated from Leptocephalus of Japanese eel Anguilla japonica.</title>
        <authorList>
            <person name="Yuasa K."/>
            <person name="Mekata T."/>
            <person name="Ikunari K."/>
        </authorList>
    </citation>
    <scope>NUCLEOTIDE SEQUENCE</scope>
    <source>
        <strain evidence="2">EL160426</strain>
    </source>
</reference>
<evidence type="ECO:0000256" key="1">
    <source>
        <dbReference type="SAM" id="SignalP"/>
    </source>
</evidence>
<evidence type="ECO:0000313" key="3">
    <source>
        <dbReference type="Proteomes" id="UP001060919"/>
    </source>
</evidence>
<gene>
    <name evidence="2" type="ORF">AsAng_0017370</name>
</gene>
<evidence type="ECO:0000313" key="2">
    <source>
        <dbReference type="EMBL" id="BDS11027.1"/>
    </source>
</evidence>
<feature type="chain" id="PRO_5037448627" description="Lipoprotein" evidence="1">
    <location>
        <begin position="22"/>
        <end position="184"/>
    </location>
</feature>
<protein>
    <recommendedName>
        <fullName evidence="4">Lipoprotein</fullName>
    </recommendedName>
</protein>
<organism evidence="2 3">
    <name type="scientific">Aureispira anguillae</name>
    <dbReference type="NCBI Taxonomy" id="2864201"/>
    <lineage>
        <taxon>Bacteria</taxon>
        <taxon>Pseudomonadati</taxon>
        <taxon>Bacteroidota</taxon>
        <taxon>Saprospiria</taxon>
        <taxon>Saprospirales</taxon>
        <taxon>Saprospiraceae</taxon>
        <taxon>Aureispira</taxon>
    </lineage>
</organism>
<name>A0A915YDC9_9BACT</name>
<dbReference type="Proteomes" id="UP001060919">
    <property type="component" value="Chromosome"/>
</dbReference>
<proteinExistence type="predicted"/>